<evidence type="ECO:0000256" key="6">
    <source>
        <dbReference type="ARBA" id="ARBA00022692"/>
    </source>
</evidence>
<feature type="compositionally biased region" description="Polar residues" evidence="10">
    <location>
        <begin position="717"/>
        <end position="729"/>
    </location>
</feature>
<dbReference type="Proteomes" id="UP000278143">
    <property type="component" value="Unassembled WGS sequence"/>
</dbReference>
<accession>A0A4P9YWA7</accession>
<keyword evidence="8 11" id="KW-0472">Membrane</keyword>
<keyword evidence="4" id="KW-0328">Glycosyltransferase</keyword>
<dbReference type="GO" id="GO:0030428">
    <property type="term" value="C:cell septum"/>
    <property type="evidence" value="ECO:0007669"/>
    <property type="project" value="TreeGrafter"/>
</dbReference>
<evidence type="ECO:0000256" key="10">
    <source>
        <dbReference type="SAM" id="MobiDB-lite"/>
    </source>
</evidence>
<dbReference type="EMBL" id="KZ990263">
    <property type="protein sequence ID" value="RKP24373.1"/>
    <property type="molecule type" value="Genomic_DNA"/>
</dbReference>
<dbReference type="EC" id="2.4.1.16" evidence="2"/>
<evidence type="ECO:0000256" key="3">
    <source>
        <dbReference type="ARBA" id="ARBA00022475"/>
    </source>
</evidence>
<dbReference type="PANTHER" id="PTHR22914">
    <property type="entry name" value="CHITIN SYNTHASE"/>
    <property type="match status" value="1"/>
</dbReference>
<protein>
    <recommendedName>
        <fullName evidence="2">chitin synthase</fullName>
        <ecNumber evidence="2">2.4.1.16</ecNumber>
    </recommendedName>
</protein>
<feature type="region of interest" description="Disordered" evidence="10">
    <location>
        <begin position="1"/>
        <end position="332"/>
    </location>
</feature>
<reference evidence="14" key="1">
    <citation type="journal article" date="2018" name="Nat. Microbiol.">
        <title>Leveraging single-cell genomics to expand the fungal tree of life.</title>
        <authorList>
            <person name="Ahrendt S.R."/>
            <person name="Quandt C.A."/>
            <person name="Ciobanu D."/>
            <person name="Clum A."/>
            <person name="Salamov A."/>
            <person name="Andreopoulos B."/>
            <person name="Cheng J.F."/>
            <person name="Woyke T."/>
            <person name="Pelin A."/>
            <person name="Henrissat B."/>
            <person name="Reynolds N.K."/>
            <person name="Benny G.L."/>
            <person name="Smith M.E."/>
            <person name="James T.Y."/>
            <person name="Grigoriev I.V."/>
        </authorList>
    </citation>
    <scope>NUCLEOTIDE SEQUENCE [LARGE SCALE GENOMIC DNA]</scope>
    <source>
        <strain evidence="14">Benny S71-1</strain>
    </source>
</reference>
<dbReference type="GO" id="GO:0005886">
    <property type="term" value="C:plasma membrane"/>
    <property type="evidence" value="ECO:0007669"/>
    <property type="project" value="UniProtKB-SubCell"/>
</dbReference>
<dbReference type="CDD" id="cd04190">
    <property type="entry name" value="Chitin_synth_C"/>
    <property type="match status" value="1"/>
</dbReference>
<evidence type="ECO:0000256" key="8">
    <source>
        <dbReference type="ARBA" id="ARBA00023136"/>
    </source>
</evidence>
<evidence type="ECO:0000256" key="2">
    <source>
        <dbReference type="ARBA" id="ARBA00012543"/>
    </source>
</evidence>
<proteinExistence type="predicted"/>
<dbReference type="Gene3D" id="3.90.550.10">
    <property type="entry name" value="Spore Coat Polysaccharide Biosynthesis Protein SpsA, Chain A"/>
    <property type="match status" value="1"/>
</dbReference>
<keyword evidence="7 11" id="KW-1133">Transmembrane helix</keyword>
<dbReference type="SUPFAM" id="SSF53448">
    <property type="entry name" value="Nucleotide-diphospho-sugar transferases"/>
    <property type="match status" value="1"/>
</dbReference>
<feature type="compositionally biased region" description="Polar residues" evidence="10">
    <location>
        <begin position="149"/>
        <end position="167"/>
    </location>
</feature>
<dbReference type="GO" id="GO:0006031">
    <property type="term" value="P:chitin biosynthetic process"/>
    <property type="evidence" value="ECO:0007669"/>
    <property type="project" value="TreeGrafter"/>
</dbReference>
<evidence type="ECO:0000256" key="7">
    <source>
        <dbReference type="ARBA" id="ARBA00022989"/>
    </source>
</evidence>
<dbReference type="Pfam" id="PF03142">
    <property type="entry name" value="Chitin_synth_2"/>
    <property type="match status" value="1"/>
</dbReference>
<evidence type="ECO:0000256" key="9">
    <source>
        <dbReference type="ARBA" id="ARBA00023180"/>
    </source>
</evidence>
<dbReference type="Pfam" id="PF22997">
    <property type="entry name" value="CHS4"/>
    <property type="match status" value="1"/>
</dbReference>
<feature type="transmembrane region" description="Helical" evidence="11">
    <location>
        <begin position="615"/>
        <end position="642"/>
    </location>
</feature>
<evidence type="ECO:0000256" key="5">
    <source>
        <dbReference type="ARBA" id="ARBA00022679"/>
    </source>
</evidence>
<feature type="transmembrane region" description="Helical" evidence="11">
    <location>
        <begin position="372"/>
        <end position="392"/>
    </location>
</feature>
<keyword evidence="3" id="KW-1003">Cell membrane</keyword>
<dbReference type="AlphaFoldDB" id="A0A4P9YWA7"/>
<evidence type="ECO:0000259" key="12">
    <source>
        <dbReference type="Pfam" id="PF22997"/>
    </source>
</evidence>
<dbReference type="InterPro" id="IPR004835">
    <property type="entry name" value="Chitin_synth"/>
</dbReference>
<keyword evidence="5" id="KW-0808">Transferase</keyword>
<feature type="compositionally biased region" description="Low complexity" evidence="10">
    <location>
        <begin position="176"/>
        <end position="185"/>
    </location>
</feature>
<evidence type="ECO:0000313" key="14">
    <source>
        <dbReference type="Proteomes" id="UP000278143"/>
    </source>
</evidence>
<keyword evidence="9" id="KW-0325">Glycoprotein</keyword>
<feature type="compositionally biased region" description="Polar residues" evidence="10">
    <location>
        <begin position="690"/>
        <end position="705"/>
    </location>
</feature>
<sequence>MPAFDPEEDAPLAYTASAGIRSPVIAAESTYDPSEHTPLALNASTGQYATTTTAMADDDEEDEHPQLQRAHDDGDEDEEEAPLAFTAAAAAVHAQAGTIEHDEDAPLLSSPRTRPTEVPAGFDAPAADYPITASEERPIELQPRVEGSVATSPSDFSTPSDQSNSSRAPLAQDATQQQQQQQHQQWLPPTDMPTPTSNNNNNNDDDDDGTVIGNLVRKEGATGLLQAHGHPERHGGDLARNKSLVRPERNRVAYDPRSPQYRMANRPEATAVANTNRGQVMAPQVPADDGGGGGGGDDRQGPARGNTIQRRNGQPRDDTKHAGGSGGGGKKRACPSCWVLFSRIITFYAPRPVLRCFGMRRPEVQQAWREKMALVTIIFILCIAVGFLTFGFQQVVCFNSVRRVPGGNIPNTQAVIHGKMYDLRRYRHPLVTGITDGDITGDPVNAGGKDLSLRFQLLNSNCAGILRATDGQGDPSGAPYAYFPCVNVDPYSSVDPSENARSGCHLSASSRRDLRSLRYLGDVFYTWDQVANRKTNYVIYNSQVLDLDRIGWFLNSVSVPAELKALQNDRSIRGRDITHRMSTSESRRRIARCMVDTLKIGSVDTNSIGCIASDIVLYVSLVVIVGVVLIKFFLAVLFSWVLSWRLGAVRKESMEERYRRIEAIEQWNEDIHSQQYGAAPSGTFSRPKPQRSSLLPSQSRFSTRPVTAGGSADDVPMTSTSTPIGSQRGISPMVVYPDHNAPPPPQQRGSRSFLNVPASNGGGGGAAHPTAADSHHTSVNASPHGSGPPSPRIGPASSHPGTETNRSRLSVAAHQLPAGMDPTLAAAALTDSPYDFPLAYTILLVTCYSEGEEGLRTTLDSLACTDYPQSHKMILVICDGIITGAGNTQSTPDICLGMMKDFIIPPEQVQAHSYVAIADGTKRHNMAKVYAGYYNADDSHLPPEQKQAAGLVPMVTIVKCGAPAEASQPKPGNRGKRDSQIILMGFLQRVMFDERMTELEYEFFNAIWTVVGVPPDRFEIVLMVDADTKVYPDSLTRMVACMMRDPAVMGLCGETKIANKKQSWVTAIQVFEYYISHHMSKAFESVFGGVTCLPGCFCMYRIKAPKGPNGFYVPILANPDIVENYSENVVDTLHKKNLLLLGEDRFLTTLMLRTFPKRKMMFVPQAVCKTIVPDEFKILLSQRRRWINSTVHNLLELVLIRDLCGTFCFSMQFVIFMEL</sequence>
<keyword evidence="6 11" id="KW-0812">Transmembrane</keyword>
<dbReference type="OrthoDB" id="370884at2759"/>
<comment type="subcellular location">
    <subcellularLocation>
        <location evidence="1">Cell membrane</location>
        <topology evidence="1">Multi-pass membrane protein</topology>
    </subcellularLocation>
</comment>
<feature type="compositionally biased region" description="Acidic residues" evidence="10">
    <location>
        <begin position="1"/>
        <end position="10"/>
    </location>
</feature>
<keyword evidence="14" id="KW-1185">Reference proteome</keyword>
<feature type="compositionally biased region" description="Basic and acidic residues" evidence="10">
    <location>
        <begin position="229"/>
        <end position="254"/>
    </location>
</feature>
<evidence type="ECO:0000256" key="4">
    <source>
        <dbReference type="ARBA" id="ARBA00022676"/>
    </source>
</evidence>
<feature type="region of interest" description="Disordered" evidence="10">
    <location>
        <begin position="676"/>
        <end position="807"/>
    </location>
</feature>
<dbReference type="InterPro" id="IPR054295">
    <property type="entry name" value="CHS4-like_dom"/>
</dbReference>
<dbReference type="PANTHER" id="PTHR22914:SF16">
    <property type="entry name" value="CHITIN SYNTHASE 3"/>
    <property type="match status" value="1"/>
</dbReference>
<feature type="non-terminal residue" evidence="13">
    <location>
        <position position="1219"/>
    </location>
</feature>
<organism evidence="13 14">
    <name type="scientific">Syncephalis pseudoplumigaleata</name>
    <dbReference type="NCBI Taxonomy" id="1712513"/>
    <lineage>
        <taxon>Eukaryota</taxon>
        <taxon>Fungi</taxon>
        <taxon>Fungi incertae sedis</taxon>
        <taxon>Zoopagomycota</taxon>
        <taxon>Zoopagomycotina</taxon>
        <taxon>Zoopagomycetes</taxon>
        <taxon>Zoopagales</taxon>
        <taxon>Piptocephalidaceae</taxon>
        <taxon>Syncephalis</taxon>
    </lineage>
</organism>
<evidence type="ECO:0000313" key="13">
    <source>
        <dbReference type="EMBL" id="RKP24373.1"/>
    </source>
</evidence>
<name>A0A4P9YWA7_9FUNG</name>
<feature type="compositionally biased region" description="Low complexity" evidence="10">
    <location>
        <begin position="82"/>
        <end position="96"/>
    </location>
</feature>
<feature type="domain" description="Chitin synthase 4-like" evidence="12">
    <location>
        <begin position="523"/>
        <end position="602"/>
    </location>
</feature>
<dbReference type="GO" id="GO:0004100">
    <property type="term" value="F:chitin synthase activity"/>
    <property type="evidence" value="ECO:0007669"/>
    <property type="project" value="UniProtKB-EC"/>
</dbReference>
<gene>
    <name evidence="13" type="ORF">SYNPS1DRAFT_23533</name>
</gene>
<evidence type="ECO:0000256" key="1">
    <source>
        <dbReference type="ARBA" id="ARBA00004651"/>
    </source>
</evidence>
<evidence type="ECO:0000256" key="11">
    <source>
        <dbReference type="SAM" id="Phobius"/>
    </source>
</evidence>
<dbReference type="InterPro" id="IPR029044">
    <property type="entry name" value="Nucleotide-diphossugar_trans"/>
</dbReference>